<dbReference type="Gene3D" id="1.20.930.20">
    <property type="entry name" value="Adaptor protein Cbl, N-terminal domain"/>
    <property type="match status" value="1"/>
</dbReference>
<accession>A0A4S4LSQ3</accession>
<keyword evidence="2" id="KW-1185">Reference proteome</keyword>
<dbReference type="AlphaFoldDB" id="A0A4S4LSQ3"/>
<dbReference type="InterPro" id="IPR011009">
    <property type="entry name" value="Kinase-like_dom_sf"/>
</dbReference>
<evidence type="ECO:0000313" key="2">
    <source>
        <dbReference type="Proteomes" id="UP000310158"/>
    </source>
</evidence>
<reference evidence="1 2" key="1">
    <citation type="submission" date="2019-02" db="EMBL/GenBank/DDBJ databases">
        <title>Genome sequencing of the rare red list fungi Bondarzewia mesenterica.</title>
        <authorList>
            <person name="Buettner E."/>
            <person name="Kellner H."/>
        </authorList>
    </citation>
    <scope>NUCLEOTIDE SEQUENCE [LARGE SCALE GENOMIC DNA]</scope>
    <source>
        <strain evidence="1 2">DSM 108281</strain>
    </source>
</reference>
<dbReference type="InterPro" id="IPR059179">
    <property type="entry name" value="MLKL-like_MCAfunc"/>
</dbReference>
<dbReference type="EMBL" id="SGPL01000209">
    <property type="protein sequence ID" value="THH15452.1"/>
    <property type="molecule type" value="Genomic_DNA"/>
</dbReference>
<dbReference type="CDD" id="cd21037">
    <property type="entry name" value="MLKL_NTD"/>
    <property type="match status" value="1"/>
</dbReference>
<evidence type="ECO:0000313" key="1">
    <source>
        <dbReference type="EMBL" id="THH15452.1"/>
    </source>
</evidence>
<evidence type="ECO:0008006" key="3">
    <source>
        <dbReference type="Google" id="ProtNLM"/>
    </source>
</evidence>
<protein>
    <recommendedName>
        <fullName evidence="3">Protein kinase domain-containing protein</fullName>
    </recommendedName>
</protein>
<dbReference type="Proteomes" id="UP000310158">
    <property type="component" value="Unassembled WGS sequence"/>
</dbReference>
<organism evidence="1 2">
    <name type="scientific">Bondarzewia mesenterica</name>
    <dbReference type="NCBI Taxonomy" id="1095465"/>
    <lineage>
        <taxon>Eukaryota</taxon>
        <taxon>Fungi</taxon>
        <taxon>Dikarya</taxon>
        <taxon>Basidiomycota</taxon>
        <taxon>Agaricomycotina</taxon>
        <taxon>Agaricomycetes</taxon>
        <taxon>Russulales</taxon>
        <taxon>Bondarzewiaceae</taxon>
        <taxon>Bondarzewia</taxon>
    </lineage>
</organism>
<name>A0A4S4LSQ3_9AGAM</name>
<comment type="caution">
    <text evidence="1">The sequence shown here is derived from an EMBL/GenBank/DDBJ whole genome shotgun (WGS) entry which is preliminary data.</text>
</comment>
<proteinExistence type="predicted"/>
<dbReference type="InterPro" id="IPR036537">
    <property type="entry name" value="Adaptor_Cbl_N_dom_sf"/>
</dbReference>
<sequence>MASPRPFMRSVVRYPKWSGGTSLLRVTKEVAEAISIDLGLKGVAGIALAIAELVEQAKDEKRASKALAARAWSLATDLQTYMISQNGQGQENPTLQQFIGEMRRTQIAMQGLMHSTLWDGIIHSSRNSEVLNEHFDRLDDAWKAFTIKSLLQVQALQQNQQLFDGELLRESQIRVTSEVTSIGPEGELEQALAEIIGAGREQVVIRRLRKTSHPNVVQLLGYSPQSSQYPFYVLYPAFCTKDATAYIQSKVGVVRFKEAIAITRQTRNAAEYLWNKGISWGYDGMASVKVHSDGIVLVGPEAFNDLDSDFHPGVNPIWKIGGVYHNLMDSAVELSNRPFGYGPQDLSTYGVYLDALNTVLQESSIDSCKCEDSISSAYSRIIDAWQHVYKQRSMSYRLLTPELGPHPGDIGYWKVSPEHGPPTLSDAETCSLPPLNAKEGVLRLRDGIMRYAFEMDGVSGKDAIWLVGSIREQIKDISVVFRVLIERGWEIAKRCGLQPHELVISKLTFLLDDSWVGNRMNHVFEVTGNSLLIKASAELEANCTSKKYLFFYRPPIEAGRLPPKDKPWGYWSLSSLPTHTRSPAGDICVGQASLKGVITNVYVSRPRTHYLQLTRFEADVVRELSKVQDATNILTVPPRKCTLRFNLQSMTVISGSTFLSFRLEHV</sequence>
<gene>
    <name evidence="1" type="ORF">EW146_g5018</name>
</gene>
<dbReference type="SUPFAM" id="SSF56112">
    <property type="entry name" value="Protein kinase-like (PK-like)"/>
    <property type="match status" value="1"/>
</dbReference>
<dbReference type="OrthoDB" id="2747113at2759"/>
<dbReference type="GO" id="GO:0007166">
    <property type="term" value="P:cell surface receptor signaling pathway"/>
    <property type="evidence" value="ECO:0007669"/>
    <property type="project" value="InterPro"/>
</dbReference>